<accession>A0A9X3BWI1</accession>
<evidence type="ECO:0000313" key="2">
    <source>
        <dbReference type="Proteomes" id="UP001141629"/>
    </source>
</evidence>
<keyword evidence="2" id="KW-1185">Reference proteome</keyword>
<dbReference type="Proteomes" id="UP001141629">
    <property type="component" value="Unassembled WGS sequence"/>
</dbReference>
<organism evidence="1 2">
    <name type="scientific">Mycobacterium yunnanensis</name>
    <dbReference type="NCBI Taxonomy" id="368477"/>
    <lineage>
        <taxon>Bacteria</taxon>
        <taxon>Bacillati</taxon>
        <taxon>Actinomycetota</taxon>
        <taxon>Actinomycetes</taxon>
        <taxon>Mycobacteriales</taxon>
        <taxon>Mycobacteriaceae</taxon>
        <taxon>Mycobacterium</taxon>
    </lineage>
</organism>
<comment type="caution">
    <text evidence="1">The sequence shown here is derived from an EMBL/GenBank/DDBJ whole genome shotgun (WGS) entry which is preliminary data.</text>
</comment>
<reference evidence="1" key="1">
    <citation type="submission" date="2020-07" db="EMBL/GenBank/DDBJ databases">
        <authorList>
            <person name="Pettersson B.M.F."/>
            <person name="Behra P.R.K."/>
            <person name="Ramesh M."/>
            <person name="Das S."/>
            <person name="Dasgupta S."/>
            <person name="Kirsebom L.A."/>
        </authorList>
    </citation>
    <scope>NUCLEOTIDE SEQUENCE</scope>
    <source>
        <strain evidence="1">DSM 44838</strain>
    </source>
</reference>
<dbReference type="RefSeq" id="WP_263999435.1">
    <property type="nucleotide sequence ID" value="NZ_JACKVK010000014.1"/>
</dbReference>
<dbReference type="AlphaFoldDB" id="A0A9X3BWI1"/>
<name>A0A9X3BWI1_9MYCO</name>
<gene>
    <name evidence="1" type="ORF">H7K45_27875</name>
</gene>
<protein>
    <submittedName>
        <fullName evidence="1">Uncharacterized protein</fullName>
    </submittedName>
</protein>
<evidence type="ECO:0000313" key="1">
    <source>
        <dbReference type="EMBL" id="MCV7424370.1"/>
    </source>
</evidence>
<proteinExistence type="predicted"/>
<sequence>MTYPPNEIARGDQHYASVGEGLDSLIDAFNCSEDHTQLERLDAMGAWLANPDRGDGVTLTTLEHAGTLANLLVVAIARLAAHV</sequence>
<reference evidence="1" key="2">
    <citation type="journal article" date="2022" name="BMC Genomics">
        <title>Comparative genome analysis of mycobacteria focusing on tRNA and non-coding RNA.</title>
        <authorList>
            <person name="Behra P.R.K."/>
            <person name="Pettersson B.M.F."/>
            <person name="Ramesh M."/>
            <person name="Das S."/>
            <person name="Dasgupta S."/>
            <person name="Kirsebom L.A."/>
        </authorList>
    </citation>
    <scope>NUCLEOTIDE SEQUENCE</scope>
    <source>
        <strain evidence="1">DSM 44838</strain>
    </source>
</reference>
<dbReference type="EMBL" id="JACKVK010000014">
    <property type="protein sequence ID" value="MCV7424370.1"/>
    <property type="molecule type" value="Genomic_DNA"/>
</dbReference>